<dbReference type="InterPro" id="IPR038823">
    <property type="entry name" value="MED2_plant"/>
</dbReference>
<feature type="region of interest" description="Disordered" evidence="1">
    <location>
        <begin position="137"/>
        <end position="231"/>
    </location>
</feature>
<evidence type="ECO:0000313" key="3">
    <source>
        <dbReference type="RefSeq" id="XP_027125797.1"/>
    </source>
</evidence>
<dbReference type="RefSeq" id="XP_027125797.1">
    <property type="nucleotide sequence ID" value="XM_027269996.2"/>
</dbReference>
<accession>A0A6P6XIG9</accession>
<gene>
    <name evidence="3" type="primary">LOC113742221</name>
</gene>
<keyword evidence="2" id="KW-1185">Reference proteome</keyword>
<dbReference type="PANTHER" id="PTHR36407">
    <property type="entry name" value="MEDIATOR-ASSOCIATED PROTEIN 2"/>
    <property type="match status" value="1"/>
</dbReference>
<proteinExistence type="predicted"/>
<feature type="compositionally biased region" description="Basic and acidic residues" evidence="1">
    <location>
        <begin position="186"/>
        <end position="209"/>
    </location>
</feature>
<dbReference type="GeneID" id="113742221"/>
<feature type="compositionally biased region" description="Polar residues" evidence="1">
    <location>
        <begin position="137"/>
        <end position="154"/>
    </location>
</feature>
<reference evidence="2" key="1">
    <citation type="journal article" date="2025" name="Foods">
        <title>Unveiling the Microbial Signatures of Arabica Coffee Cherries: Insights into Ripeness Specific Diversity, Functional Traits, and Implications for Quality and Safety.</title>
        <authorList>
            <consortium name="RefSeq"/>
            <person name="Tenea G.N."/>
            <person name="Cifuentes V."/>
            <person name="Reyes P."/>
            <person name="Cevallos-Vallejos M."/>
        </authorList>
    </citation>
    <scope>NUCLEOTIDE SEQUENCE [LARGE SCALE GENOMIC DNA]</scope>
</reference>
<evidence type="ECO:0000313" key="2">
    <source>
        <dbReference type="Proteomes" id="UP001652660"/>
    </source>
</evidence>
<dbReference type="PANTHER" id="PTHR36407:SF1">
    <property type="entry name" value="MEDIATOR-ASSOCIATED PROTEIN 2"/>
    <property type="match status" value="1"/>
</dbReference>
<protein>
    <submittedName>
        <fullName evidence="3">Mediator-associated protein 2-like</fullName>
    </submittedName>
</protein>
<feature type="compositionally biased region" description="Polar residues" evidence="1">
    <location>
        <begin position="161"/>
        <end position="179"/>
    </location>
</feature>
<evidence type="ECO:0000256" key="1">
    <source>
        <dbReference type="SAM" id="MobiDB-lite"/>
    </source>
</evidence>
<dbReference type="Gene3D" id="6.20.250.70">
    <property type="match status" value="1"/>
</dbReference>
<dbReference type="AlphaFoldDB" id="A0A6P6XIG9"/>
<dbReference type="OrthoDB" id="1892825at2759"/>
<name>A0A6P6XIG9_COFAR</name>
<reference evidence="3" key="2">
    <citation type="submission" date="2025-08" db="UniProtKB">
        <authorList>
            <consortium name="RefSeq"/>
        </authorList>
    </citation>
    <scope>IDENTIFICATION</scope>
    <source>
        <tissue evidence="3">Leaves</tissue>
    </source>
</reference>
<sequence length="231" mass="25441">MEGSSSEELAMYRAPEEFEEVKKDPLIELNLNDSKELWLIQWPVNQAPDLNGQQVSLKFHHDGHLGSFEGSSGKSYEVVSFKSQEPEATVFLSSTSESRIAGKISRRVSLLHYPEPSELKSGGLAIKQMVQRSAASLTSSAHRYTTPTQSTRTRSLGAVSGYTSSIRTPRNRSSGSGDASKSPLRRPVDEPGRSIDHSVQDSGKEHRADVSSGSLEHPEQKKSNKKRKFEG</sequence>
<dbReference type="Proteomes" id="UP001652660">
    <property type="component" value="Chromosome 4e"/>
</dbReference>
<organism evidence="2 3">
    <name type="scientific">Coffea arabica</name>
    <name type="common">Arabian coffee</name>
    <dbReference type="NCBI Taxonomy" id="13443"/>
    <lineage>
        <taxon>Eukaryota</taxon>
        <taxon>Viridiplantae</taxon>
        <taxon>Streptophyta</taxon>
        <taxon>Embryophyta</taxon>
        <taxon>Tracheophyta</taxon>
        <taxon>Spermatophyta</taxon>
        <taxon>Magnoliopsida</taxon>
        <taxon>eudicotyledons</taxon>
        <taxon>Gunneridae</taxon>
        <taxon>Pentapetalae</taxon>
        <taxon>asterids</taxon>
        <taxon>lamiids</taxon>
        <taxon>Gentianales</taxon>
        <taxon>Rubiaceae</taxon>
        <taxon>Ixoroideae</taxon>
        <taxon>Gardenieae complex</taxon>
        <taxon>Bertiereae - Coffeeae clade</taxon>
        <taxon>Coffeeae</taxon>
        <taxon>Coffea</taxon>
    </lineage>
</organism>